<accession>A0ABU6SJY7</accession>
<comment type="caution">
    <text evidence="2">The sequence shown here is derived from an EMBL/GenBank/DDBJ whole genome shotgun (WGS) entry which is preliminary data.</text>
</comment>
<feature type="region of interest" description="Disordered" evidence="1">
    <location>
        <begin position="66"/>
        <end position="87"/>
    </location>
</feature>
<protein>
    <submittedName>
        <fullName evidence="2">Uncharacterized protein</fullName>
    </submittedName>
</protein>
<organism evidence="2 3">
    <name type="scientific">Stylosanthes scabra</name>
    <dbReference type="NCBI Taxonomy" id="79078"/>
    <lineage>
        <taxon>Eukaryota</taxon>
        <taxon>Viridiplantae</taxon>
        <taxon>Streptophyta</taxon>
        <taxon>Embryophyta</taxon>
        <taxon>Tracheophyta</taxon>
        <taxon>Spermatophyta</taxon>
        <taxon>Magnoliopsida</taxon>
        <taxon>eudicotyledons</taxon>
        <taxon>Gunneridae</taxon>
        <taxon>Pentapetalae</taxon>
        <taxon>rosids</taxon>
        <taxon>fabids</taxon>
        <taxon>Fabales</taxon>
        <taxon>Fabaceae</taxon>
        <taxon>Papilionoideae</taxon>
        <taxon>50 kb inversion clade</taxon>
        <taxon>dalbergioids sensu lato</taxon>
        <taxon>Dalbergieae</taxon>
        <taxon>Pterocarpus clade</taxon>
        <taxon>Stylosanthes</taxon>
    </lineage>
</organism>
<dbReference type="Proteomes" id="UP001341840">
    <property type="component" value="Unassembled WGS sequence"/>
</dbReference>
<proteinExistence type="predicted"/>
<evidence type="ECO:0000313" key="3">
    <source>
        <dbReference type="Proteomes" id="UP001341840"/>
    </source>
</evidence>
<gene>
    <name evidence="2" type="ORF">PIB30_056323</name>
</gene>
<name>A0ABU6SJY7_9FABA</name>
<feature type="compositionally biased region" description="Polar residues" evidence="1">
    <location>
        <begin position="73"/>
        <end position="87"/>
    </location>
</feature>
<sequence length="87" mass="9596">MGSLGGYLNFRPIPVYNIGPVLVPSLPELRVCRRRPRISLACRVVNDVCSSHFVALCLCSRRTPLRRRHSPFPTASPSSPEGHNSGL</sequence>
<evidence type="ECO:0000256" key="1">
    <source>
        <dbReference type="SAM" id="MobiDB-lite"/>
    </source>
</evidence>
<evidence type="ECO:0000313" key="2">
    <source>
        <dbReference type="EMBL" id="MED6136466.1"/>
    </source>
</evidence>
<reference evidence="2 3" key="1">
    <citation type="journal article" date="2023" name="Plants (Basel)">
        <title>Bridging the Gap: Combining Genomics and Transcriptomics Approaches to Understand Stylosanthes scabra, an Orphan Legume from the Brazilian Caatinga.</title>
        <authorList>
            <person name="Ferreira-Neto J.R.C."/>
            <person name="da Silva M.D."/>
            <person name="Binneck E."/>
            <person name="de Melo N.F."/>
            <person name="da Silva R.H."/>
            <person name="de Melo A.L.T.M."/>
            <person name="Pandolfi V."/>
            <person name="Bustamante F.O."/>
            <person name="Brasileiro-Vidal A.C."/>
            <person name="Benko-Iseppon A.M."/>
        </authorList>
    </citation>
    <scope>NUCLEOTIDE SEQUENCE [LARGE SCALE GENOMIC DNA]</scope>
    <source>
        <tissue evidence="2">Leaves</tissue>
    </source>
</reference>
<dbReference type="EMBL" id="JASCZI010060864">
    <property type="protein sequence ID" value="MED6136466.1"/>
    <property type="molecule type" value="Genomic_DNA"/>
</dbReference>
<keyword evidence="3" id="KW-1185">Reference proteome</keyword>